<evidence type="ECO:0000256" key="4">
    <source>
        <dbReference type="ARBA" id="ARBA00022454"/>
    </source>
</evidence>
<feature type="compositionally biased region" description="Low complexity" evidence="16">
    <location>
        <begin position="519"/>
        <end position="530"/>
    </location>
</feature>
<comment type="subcellular location">
    <subcellularLocation>
        <location evidence="2">Chromosome</location>
    </subcellularLocation>
    <subcellularLocation>
        <location evidence="1">Nucleus</location>
    </subcellularLocation>
</comment>
<dbReference type="AlphaFoldDB" id="A0A9W2ZZX7"/>
<dbReference type="GO" id="GO:0031593">
    <property type="term" value="F:polyubiquitin modification-dependent protein binding"/>
    <property type="evidence" value="ECO:0007669"/>
    <property type="project" value="TreeGrafter"/>
</dbReference>
<feature type="compositionally biased region" description="Basic and acidic residues" evidence="16">
    <location>
        <begin position="279"/>
        <end position="307"/>
    </location>
</feature>
<evidence type="ECO:0000256" key="9">
    <source>
        <dbReference type="ARBA" id="ARBA00022801"/>
    </source>
</evidence>
<evidence type="ECO:0000256" key="11">
    <source>
        <dbReference type="ARBA" id="ARBA00023049"/>
    </source>
</evidence>
<dbReference type="GO" id="GO:0005694">
    <property type="term" value="C:chromosome"/>
    <property type="evidence" value="ECO:0007669"/>
    <property type="project" value="UniProtKB-SubCell"/>
</dbReference>
<evidence type="ECO:0000256" key="10">
    <source>
        <dbReference type="ARBA" id="ARBA00022833"/>
    </source>
</evidence>
<keyword evidence="11" id="KW-0482">Metalloprotease</keyword>
<dbReference type="Pfam" id="PF10263">
    <property type="entry name" value="SprT-like"/>
    <property type="match status" value="1"/>
</dbReference>
<dbReference type="Proteomes" id="UP001165740">
    <property type="component" value="Chromosome 3"/>
</dbReference>
<feature type="region of interest" description="Disordered" evidence="16">
    <location>
        <begin position="238"/>
        <end position="307"/>
    </location>
</feature>
<proteinExistence type="inferred from homology"/>
<gene>
    <name evidence="19 20" type="primary">LOC106054227</name>
</gene>
<dbReference type="OrthoDB" id="5236983at2759"/>
<accession>A0A9W2ZZX7</accession>
<evidence type="ECO:0000313" key="20">
    <source>
        <dbReference type="RefSeq" id="XP_055880627.1"/>
    </source>
</evidence>
<evidence type="ECO:0000256" key="8">
    <source>
        <dbReference type="ARBA" id="ARBA00022771"/>
    </source>
</evidence>
<dbReference type="GO" id="GO:0008270">
    <property type="term" value="F:zinc ion binding"/>
    <property type="evidence" value="ECO:0007669"/>
    <property type="project" value="UniProtKB-KW"/>
</dbReference>
<protein>
    <recommendedName>
        <fullName evidence="14">Protein with SprT-like domain at the N terminus</fullName>
    </recommendedName>
</protein>
<dbReference type="InterPro" id="IPR006640">
    <property type="entry name" value="SprT-like_domain"/>
</dbReference>
<feature type="compositionally biased region" description="Basic and acidic residues" evidence="16">
    <location>
        <begin position="531"/>
        <end position="540"/>
    </location>
</feature>
<keyword evidence="18" id="KW-1185">Reference proteome</keyword>
<organism evidence="18 19">
    <name type="scientific">Biomphalaria glabrata</name>
    <name type="common">Bloodfluke planorb</name>
    <name type="synonym">Freshwater snail</name>
    <dbReference type="NCBI Taxonomy" id="6526"/>
    <lineage>
        <taxon>Eukaryota</taxon>
        <taxon>Metazoa</taxon>
        <taxon>Spiralia</taxon>
        <taxon>Lophotrochozoa</taxon>
        <taxon>Mollusca</taxon>
        <taxon>Gastropoda</taxon>
        <taxon>Heterobranchia</taxon>
        <taxon>Euthyneura</taxon>
        <taxon>Panpulmonata</taxon>
        <taxon>Hygrophila</taxon>
        <taxon>Lymnaeoidea</taxon>
        <taxon>Planorbidae</taxon>
        <taxon>Biomphalaria</taxon>
    </lineage>
</organism>
<feature type="domain" description="UBZ4-type" evidence="17">
    <location>
        <begin position="742"/>
        <end position="766"/>
    </location>
</feature>
<evidence type="ECO:0000256" key="2">
    <source>
        <dbReference type="ARBA" id="ARBA00004286"/>
    </source>
</evidence>
<keyword evidence="5" id="KW-0645">Protease</keyword>
<dbReference type="GO" id="GO:0004222">
    <property type="term" value="F:metalloendopeptidase activity"/>
    <property type="evidence" value="ECO:0007669"/>
    <property type="project" value="InterPro"/>
</dbReference>
<dbReference type="InterPro" id="IPR044245">
    <property type="entry name" value="Spartan"/>
</dbReference>
<evidence type="ECO:0000256" key="7">
    <source>
        <dbReference type="ARBA" id="ARBA00022763"/>
    </source>
</evidence>
<evidence type="ECO:0000313" key="18">
    <source>
        <dbReference type="Proteomes" id="UP001165740"/>
    </source>
</evidence>
<feature type="compositionally biased region" description="Polar residues" evidence="16">
    <location>
        <begin position="373"/>
        <end position="393"/>
    </location>
</feature>
<evidence type="ECO:0000256" key="14">
    <source>
        <dbReference type="ARBA" id="ARBA00030396"/>
    </source>
</evidence>
<evidence type="ECO:0000313" key="19">
    <source>
        <dbReference type="RefSeq" id="XP_055880626.1"/>
    </source>
</evidence>
<evidence type="ECO:0000256" key="6">
    <source>
        <dbReference type="ARBA" id="ARBA00022723"/>
    </source>
</evidence>
<dbReference type="InterPro" id="IPR055220">
    <property type="entry name" value="SPRTN_ZBD"/>
</dbReference>
<keyword evidence="13" id="KW-0539">Nucleus</keyword>
<dbReference type="GeneID" id="106054227"/>
<feature type="compositionally biased region" description="Basic and acidic residues" evidence="16">
    <location>
        <begin position="238"/>
        <end position="262"/>
    </location>
</feature>
<dbReference type="PROSITE" id="PS51908">
    <property type="entry name" value="ZF_UBZ4"/>
    <property type="match status" value="1"/>
</dbReference>
<keyword evidence="4" id="KW-0158">Chromosome</keyword>
<evidence type="ECO:0000256" key="16">
    <source>
        <dbReference type="SAM" id="MobiDB-lite"/>
    </source>
</evidence>
<dbReference type="GO" id="GO:0003697">
    <property type="term" value="F:single-stranded DNA binding"/>
    <property type="evidence" value="ECO:0007669"/>
    <property type="project" value="InterPro"/>
</dbReference>
<name>A0A9W2ZZX7_BIOGL</name>
<evidence type="ECO:0000259" key="17">
    <source>
        <dbReference type="PROSITE" id="PS51908"/>
    </source>
</evidence>
<dbReference type="PANTHER" id="PTHR21220:SF0">
    <property type="entry name" value="DNA-DEPENDENT METALLOPROTEASE SPRTN"/>
    <property type="match status" value="1"/>
</dbReference>
<feature type="region of interest" description="Disordered" evidence="16">
    <location>
        <begin position="667"/>
        <end position="690"/>
    </location>
</feature>
<keyword evidence="6" id="KW-0479">Metal-binding</keyword>
<dbReference type="SMART" id="SM00734">
    <property type="entry name" value="ZnF_Rad18"/>
    <property type="match status" value="1"/>
</dbReference>
<dbReference type="RefSeq" id="XP_055880627.1">
    <property type="nucleotide sequence ID" value="XM_056024652.1"/>
</dbReference>
<evidence type="ECO:0000256" key="5">
    <source>
        <dbReference type="ARBA" id="ARBA00022670"/>
    </source>
</evidence>
<evidence type="ECO:0000256" key="13">
    <source>
        <dbReference type="ARBA" id="ARBA00023242"/>
    </source>
</evidence>
<dbReference type="GO" id="GO:0006281">
    <property type="term" value="P:DNA repair"/>
    <property type="evidence" value="ECO:0007669"/>
    <property type="project" value="UniProtKB-KW"/>
</dbReference>
<dbReference type="PANTHER" id="PTHR21220">
    <property type="entry name" value="DNA-DEPENDENT METALLOPROTEASE SPRTN"/>
    <property type="match status" value="1"/>
</dbReference>
<keyword evidence="12 15" id="KW-0234">DNA repair</keyword>
<dbReference type="RefSeq" id="XP_055880626.1">
    <property type="nucleotide sequence ID" value="XM_056024651.1"/>
</dbReference>
<dbReference type="InterPro" id="IPR006642">
    <property type="entry name" value="Rad18_UBZ4"/>
</dbReference>
<keyword evidence="9" id="KW-0378">Hydrolase</keyword>
<dbReference type="Pfam" id="PF22934">
    <property type="entry name" value="SPRTN_ZBD"/>
    <property type="match status" value="1"/>
</dbReference>
<comment type="similarity">
    <text evidence="3">Belongs to the Spartan family.</text>
</comment>
<evidence type="ECO:0000256" key="1">
    <source>
        <dbReference type="ARBA" id="ARBA00004123"/>
    </source>
</evidence>
<evidence type="ECO:0000256" key="3">
    <source>
        <dbReference type="ARBA" id="ARBA00010724"/>
    </source>
</evidence>
<feature type="compositionally biased region" description="Polar residues" evidence="16">
    <location>
        <begin position="710"/>
        <end position="727"/>
    </location>
</feature>
<keyword evidence="7 15" id="KW-0227">DNA damage</keyword>
<feature type="region of interest" description="Disordered" evidence="16">
    <location>
        <begin position="704"/>
        <end position="738"/>
    </location>
</feature>
<keyword evidence="8 15" id="KW-0863">Zinc-finger</keyword>
<keyword evidence="10" id="KW-0862">Zinc</keyword>
<dbReference type="SMART" id="SM00731">
    <property type="entry name" value="SprT"/>
    <property type="match status" value="1"/>
</dbReference>
<evidence type="ECO:0000256" key="12">
    <source>
        <dbReference type="ARBA" id="ARBA00023204"/>
    </source>
</evidence>
<dbReference type="GO" id="GO:0005634">
    <property type="term" value="C:nucleus"/>
    <property type="evidence" value="ECO:0007669"/>
    <property type="project" value="UniProtKB-SubCell"/>
</dbReference>
<feature type="compositionally biased region" description="Polar residues" evidence="16">
    <location>
        <begin position="496"/>
        <end position="508"/>
    </location>
</feature>
<sequence length="766" mass="85292">MDDLLYARLLQEQFNRELEFKDLTRKEDHEHRSGTRVTRNNVQVSEIDDYDYRNDVSPVDPSLELSDPNPDILTLFLQFNKRFFWGCLSSIEVKWSPRMTSCAGICVYEGRGGLCSVRLSLPLLKLRPRKDLVETLLHEMIHAYLFITDNDRDHDGHGPNFKSHMHRINKATGANISIYHNFHDEVESYQQHWWRCDGPCQNRRPYFGYVKRSMNRAPSPRDLWWAEHQMTCGGKYTKIKEPESYRQKKKEKEDKPKDRSQDIRAFVGKGNTFNNSKGFQDKEFTTTSRTDFHAEKNKTIPDKSDDGTQKALIVNGVLIRKGTSSSSPRPSASGSLLPVKAPVDKIDLTNNSSSMEEDWQEDDSWMLEAETGNNLTDGNKTPAISSPSANLKDSNLKPRSTEDKSMHKIFSQLVSNQNNGVKIKDTQPKKLGQLKINQDTLGFVQTKFAKDFTSVCEPISKPLHKKTTKKFRFSDSDTDDDLWNQSQSKDPKCQTRIKTSTDVQSSPVIKSGDCATLQSSSRVSDSVPRSSKPENNRSRTNEQISTFDAKGMNSATSSMDVGIGINSATSSTFGVKGTNSATSSTFGVKGTNSATSSTFGVKGTNSATSSTFGVKGTNSATSSNVQLQNSSKQNEDLKFSGQGYRLGSADQGTSYLSLIRKTFTSTSALPSRGGKCSPVASASHPESQEIRKRTLDDAFGDLFPERAKSSKSVPVTQQSDLPRQKQPNGHMETDHPASDKTVVPCPVCNQLVEASVINSHLDECLL</sequence>
<evidence type="ECO:0000256" key="15">
    <source>
        <dbReference type="PROSITE-ProRule" id="PRU01256"/>
    </source>
</evidence>
<dbReference type="GO" id="GO:0006508">
    <property type="term" value="P:proteolysis"/>
    <property type="evidence" value="ECO:0007669"/>
    <property type="project" value="UniProtKB-KW"/>
</dbReference>
<feature type="region of interest" description="Disordered" evidence="16">
    <location>
        <begin position="373"/>
        <end position="400"/>
    </location>
</feature>
<reference evidence="19 20" key="1">
    <citation type="submission" date="2025-04" db="UniProtKB">
        <authorList>
            <consortium name="RefSeq"/>
        </authorList>
    </citation>
    <scope>IDENTIFICATION</scope>
</reference>
<dbReference type="Gene3D" id="3.30.160.60">
    <property type="entry name" value="Classic Zinc Finger"/>
    <property type="match status" value="1"/>
</dbReference>
<feature type="region of interest" description="Disordered" evidence="16">
    <location>
        <begin position="474"/>
        <end position="543"/>
    </location>
</feature>